<evidence type="ECO:0000259" key="8">
    <source>
        <dbReference type="Pfam" id="PF13359"/>
    </source>
</evidence>
<evidence type="ECO:0000256" key="3">
    <source>
        <dbReference type="ARBA" id="ARBA00006958"/>
    </source>
</evidence>
<dbReference type="InterPro" id="IPR045249">
    <property type="entry name" value="HARBI1-like"/>
</dbReference>
<comment type="subcellular location">
    <subcellularLocation>
        <location evidence="2">Nucleus</location>
    </subcellularLocation>
</comment>
<dbReference type="GO" id="GO:0016787">
    <property type="term" value="F:hydrolase activity"/>
    <property type="evidence" value="ECO:0007669"/>
    <property type="project" value="UniProtKB-KW"/>
</dbReference>
<dbReference type="GO" id="GO:0046872">
    <property type="term" value="F:metal ion binding"/>
    <property type="evidence" value="ECO:0007669"/>
    <property type="project" value="UniProtKB-KW"/>
</dbReference>
<dbReference type="PANTHER" id="PTHR22930:SF281">
    <property type="entry name" value="NUCLEASE"/>
    <property type="match status" value="1"/>
</dbReference>
<comment type="similarity">
    <text evidence="3">Belongs to the HARBI1 family.</text>
</comment>
<dbReference type="Proteomes" id="UP000077755">
    <property type="component" value="Chromosome 1"/>
</dbReference>
<comment type="cofactor">
    <cofactor evidence="1">
        <name>a divalent metal cation</name>
        <dbReference type="ChEBI" id="CHEBI:60240"/>
    </cofactor>
</comment>
<evidence type="ECO:0000313" key="10">
    <source>
        <dbReference type="EMBL" id="WOG82770.1"/>
    </source>
</evidence>
<proteinExistence type="inferred from homology"/>
<feature type="domain" description="DUF8040" evidence="9">
    <location>
        <begin position="20"/>
        <end position="112"/>
    </location>
</feature>
<evidence type="ECO:0008006" key="12">
    <source>
        <dbReference type="Google" id="ProtNLM"/>
    </source>
</evidence>
<evidence type="ECO:0000313" key="11">
    <source>
        <dbReference type="Proteomes" id="UP000077755"/>
    </source>
</evidence>
<evidence type="ECO:0000256" key="7">
    <source>
        <dbReference type="ARBA" id="ARBA00023242"/>
    </source>
</evidence>
<keyword evidence="11" id="KW-1185">Reference proteome</keyword>
<sequence>MFLSQLTRKTLRERYTIFKMERNQYIHRLIHEGPASCVENLRMDKRSFYKLCFLLESRGYVQQSRHVNVVEKVAMFLYILGHHTKMRIVHTDFQRSKQSITRYFHAVLNGVLRLQGDYFKKPEPIQSNSTDKTWKHFKNCLEALDGTHIKMTIPVDDRPKYRNRRGEITTNVLGACSPNLQFQYVLTGWEGSAADGRVLRDAIYRHRLIVPTGTYYLVDAGYTNGEGFLAPFRGERYHLNDWDDDNQPTSAREYYNMMHSSARNVIERCFGILKKRWAILRSPSFYPLKTQNRIVLASCILHNYIRIESEFDQAEIEFDQHGPEDHHEQNEHEADEDHITTVGTSDAWTTFRNNLADSMLISWNH</sequence>
<dbReference type="GO" id="GO:0004518">
    <property type="term" value="F:nuclease activity"/>
    <property type="evidence" value="ECO:0007669"/>
    <property type="project" value="UniProtKB-KW"/>
</dbReference>
<evidence type="ECO:0000256" key="5">
    <source>
        <dbReference type="ARBA" id="ARBA00022723"/>
    </source>
</evidence>
<accession>A0AAF1AJT8</accession>
<gene>
    <name evidence="10" type="ORF">DCAR_0101938</name>
</gene>
<dbReference type="Pfam" id="PF26138">
    <property type="entry name" value="DUF8040"/>
    <property type="match status" value="1"/>
</dbReference>
<dbReference type="Pfam" id="PF13359">
    <property type="entry name" value="DDE_Tnp_4"/>
    <property type="match status" value="1"/>
</dbReference>
<reference evidence="10" key="2">
    <citation type="submission" date="2022-03" db="EMBL/GenBank/DDBJ databases">
        <title>Draft title - Genomic analysis of global carrot germplasm unveils the trajectory of domestication and the origin of high carotenoid orange carrot.</title>
        <authorList>
            <person name="Iorizzo M."/>
            <person name="Ellison S."/>
            <person name="Senalik D."/>
            <person name="Macko-Podgorni A."/>
            <person name="Grzebelus D."/>
            <person name="Bostan H."/>
            <person name="Rolling W."/>
            <person name="Curaba J."/>
            <person name="Simon P."/>
        </authorList>
    </citation>
    <scope>NUCLEOTIDE SEQUENCE</scope>
    <source>
        <tissue evidence="10">Leaf</tissue>
    </source>
</reference>
<feature type="domain" description="DDE Tnp4" evidence="8">
    <location>
        <begin position="144"/>
        <end position="303"/>
    </location>
</feature>
<dbReference type="InterPro" id="IPR027806">
    <property type="entry name" value="HARBI1_dom"/>
</dbReference>
<keyword evidence="5" id="KW-0479">Metal-binding</keyword>
<evidence type="ECO:0000256" key="1">
    <source>
        <dbReference type="ARBA" id="ARBA00001968"/>
    </source>
</evidence>
<protein>
    <recommendedName>
        <fullName evidence="12">DDE Tnp4 domain-containing protein</fullName>
    </recommendedName>
</protein>
<dbReference type="PANTHER" id="PTHR22930">
    <property type="match status" value="1"/>
</dbReference>
<keyword evidence="7" id="KW-0539">Nucleus</keyword>
<evidence type="ECO:0000259" key="9">
    <source>
        <dbReference type="Pfam" id="PF26138"/>
    </source>
</evidence>
<keyword evidence="6" id="KW-0378">Hydrolase</keyword>
<dbReference type="InterPro" id="IPR058353">
    <property type="entry name" value="DUF8040"/>
</dbReference>
<reference evidence="10" key="1">
    <citation type="journal article" date="2016" name="Nat. Genet.">
        <title>A high-quality carrot genome assembly provides new insights into carotenoid accumulation and asterid genome evolution.</title>
        <authorList>
            <person name="Iorizzo M."/>
            <person name="Ellison S."/>
            <person name="Senalik D."/>
            <person name="Zeng P."/>
            <person name="Satapoomin P."/>
            <person name="Huang J."/>
            <person name="Bowman M."/>
            <person name="Iovene M."/>
            <person name="Sanseverino W."/>
            <person name="Cavagnaro P."/>
            <person name="Yildiz M."/>
            <person name="Macko-Podgorni A."/>
            <person name="Moranska E."/>
            <person name="Grzebelus E."/>
            <person name="Grzebelus D."/>
            <person name="Ashrafi H."/>
            <person name="Zheng Z."/>
            <person name="Cheng S."/>
            <person name="Spooner D."/>
            <person name="Van Deynze A."/>
            <person name="Simon P."/>
        </authorList>
    </citation>
    <scope>NUCLEOTIDE SEQUENCE</scope>
    <source>
        <tissue evidence="10">Leaf</tissue>
    </source>
</reference>
<evidence type="ECO:0000256" key="6">
    <source>
        <dbReference type="ARBA" id="ARBA00022801"/>
    </source>
</evidence>
<organism evidence="10 11">
    <name type="scientific">Daucus carota subsp. sativus</name>
    <name type="common">Carrot</name>
    <dbReference type="NCBI Taxonomy" id="79200"/>
    <lineage>
        <taxon>Eukaryota</taxon>
        <taxon>Viridiplantae</taxon>
        <taxon>Streptophyta</taxon>
        <taxon>Embryophyta</taxon>
        <taxon>Tracheophyta</taxon>
        <taxon>Spermatophyta</taxon>
        <taxon>Magnoliopsida</taxon>
        <taxon>eudicotyledons</taxon>
        <taxon>Gunneridae</taxon>
        <taxon>Pentapetalae</taxon>
        <taxon>asterids</taxon>
        <taxon>campanulids</taxon>
        <taxon>Apiales</taxon>
        <taxon>Apiaceae</taxon>
        <taxon>Apioideae</taxon>
        <taxon>Scandiceae</taxon>
        <taxon>Daucinae</taxon>
        <taxon>Daucus</taxon>
        <taxon>Daucus sect. Daucus</taxon>
    </lineage>
</organism>
<dbReference type="AlphaFoldDB" id="A0AAF1AJT8"/>
<evidence type="ECO:0000256" key="2">
    <source>
        <dbReference type="ARBA" id="ARBA00004123"/>
    </source>
</evidence>
<dbReference type="EMBL" id="CP093343">
    <property type="protein sequence ID" value="WOG82770.1"/>
    <property type="molecule type" value="Genomic_DNA"/>
</dbReference>
<dbReference type="GO" id="GO:0005634">
    <property type="term" value="C:nucleus"/>
    <property type="evidence" value="ECO:0007669"/>
    <property type="project" value="UniProtKB-SubCell"/>
</dbReference>
<evidence type="ECO:0000256" key="4">
    <source>
        <dbReference type="ARBA" id="ARBA00022722"/>
    </source>
</evidence>
<name>A0AAF1AJT8_DAUCS</name>
<keyword evidence="4" id="KW-0540">Nuclease</keyword>